<keyword evidence="2" id="KW-1185">Reference proteome</keyword>
<reference evidence="1 2" key="1">
    <citation type="submission" date="2018-08" db="EMBL/GenBank/DDBJ databases">
        <title>Chitinophagaceae sp. K23C18032701, a novel bacterium isolated from forest soil.</title>
        <authorList>
            <person name="Wang C."/>
        </authorList>
    </citation>
    <scope>NUCLEOTIDE SEQUENCE [LARGE SCALE GENOMIC DNA]</scope>
    <source>
        <strain evidence="1 2">K23C18032701</strain>
    </source>
</reference>
<accession>A0A3E1NCH6</accession>
<proteinExistence type="predicted"/>
<name>A0A3E1NCH6_9BACT</name>
<protein>
    <submittedName>
        <fullName evidence="1">Uncharacterized protein</fullName>
    </submittedName>
</protein>
<dbReference type="AlphaFoldDB" id="A0A3E1NCH6"/>
<evidence type="ECO:0000313" key="2">
    <source>
        <dbReference type="Proteomes" id="UP000261284"/>
    </source>
</evidence>
<sequence length="327" mass="35918">MHPKTYQSPYSFARNSPNNIIDPDGNDEFHFHYLTTYIPVAQAGTDGILHMVNKPVTYTWVEVVKDNLANTFYVHRDISKATGSFTSSKPTQFFPDPAVNAPATGVTRSDVFGGALTVKDDDYTALLKILNSFPELEGYVSPPSIGGISVNKSTAFWDRVYKDKNARSSAEKEESQVNSLMESVILGAVCDLALARLAGPLTGETFYRGLSGADYQSFLKTGEIPATSETFVSPTRSFAESYAKREGSVLLEINVKEGTLQELKSIGVRDPHHVLTRRLKLPNIPKEGWKGSNAFFKQEGAQINIGLGNGKALEIFNKNIQSVKVLK</sequence>
<comment type="caution">
    <text evidence="1">The sequence shown here is derived from an EMBL/GenBank/DDBJ whole genome shotgun (WGS) entry which is preliminary data.</text>
</comment>
<dbReference type="Proteomes" id="UP000261284">
    <property type="component" value="Unassembled WGS sequence"/>
</dbReference>
<dbReference type="EMBL" id="QTJU01000024">
    <property type="protein sequence ID" value="RFM25562.1"/>
    <property type="molecule type" value="Genomic_DNA"/>
</dbReference>
<evidence type="ECO:0000313" key="1">
    <source>
        <dbReference type="EMBL" id="RFM25562.1"/>
    </source>
</evidence>
<gene>
    <name evidence="1" type="ORF">DXN05_24465</name>
</gene>
<organism evidence="1 2">
    <name type="scientific">Deminuibacter soli</name>
    <dbReference type="NCBI Taxonomy" id="2291815"/>
    <lineage>
        <taxon>Bacteria</taxon>
        <taxon>Pseudomonadati</taxon>
        <taxon>Bacteroidota</taxon>
        <taxon>Chitinophagia</taxon>
        <taxon>Chitinophagales</taxon>
        <taxon>Chitinophagaceae</taxon>
        <taxon>Deminuibacter</taxon>
    </lineage>
</organism>